<dbReference type="AlphaFoldDB" id="A0A5M8QXC0"/>
<dbReference type="GO" id="GO:0016747">
    <property type="term" value="F:acyltransferase activity, transferring groups other than amino-acyl groups"/>
    <property type="evidence" value="ECO:0007669"/>
    <property type="project" value="InterPro"/>
</dbReference>
<dbReference type="OrthoDB" id="9789605at2"/>
<dbReference type="PROSITE" id="PS51186">
    <property type="entry name" value="GNAT"/>
    <property type="match status" value="1"/>
</dbReference>
<dbReference type="Gene3D" id="3.40.630.30">
    <property type="match status" value="1"/>
</dbReference>
<evidence type="ECO:0000256" key="1">
    <source>
        <dbReference type="ARBA" id="ARBA00022679"/>
    </source>
</evidence>
<dbReference type="SUPFAM" id="SSF55729">
    <property type="entry name" value="Acyl-CoA N-acyltransferases (Nat)"/>
    <property type="match status" value="1"/>
</dbReference>
<keyword evidence="1 4" id="KW-0808">Transferase</keyword>
<accession>A0A5M8QXC0</accession>
<dbReference type="EMBL" id="VBSN01000038">
    <property type="protein sequence ID" value="KAA6439326.1"/>
    <property type="molecule type" value="Genomic_DNA"/>
</dbReference>
<protein>
    <submittedName>
        <fullName evidence="4">GNAT family N-acetyltransferase</fullName>
    </submittedName>
</protein>
<feature type="domain" description="N-acetyltransferase" evidence="3">
    <location>
        <begin position="3"/>
        <end position="147"/>
    </location>
</feature>
<reference evidence="4 5" key="1">
    <citation type="submission" date="2019-05" db="EMBL/GenBank/DDBJ databases">
        <authorList>
            <person name="Qu J.-H."/>
        </authorList>
    </citation>
    <scope>NUCLEOTIDE SEQUENCE [LARGE SCALE GENOMIC DNA]</scope>
    <source>
        <strain evidence="4 5">NS28</strain>
    </source>
</reference>
<name>A0A5M8QXC0_9BACT</name>
<dbReference type="RefSeq" id="WP_139012576.1">
    <property type="nucleotide sequence ID" value="NZ_VBSN01000038.1"/>
</dbReference>
<proteinExistence type="predicted"/>
<dbReference type="InterPro" id="IPR000182">
    <property type="entry name" value="GNAT_dom"/>
</dbReference>
<keyword evidence="2" id="KW-0012">Acyltransferase</keyword>
<dbReference type="PANTHER" id="PTHR43800">
    <property type="entry name" value="PEPTIDYL-LYSINE N-ACETYLTRANSFERASE YJAB"/>
    <property type="match status" value="1"/>
</dbReference>
<organism evidence="4 5">
    <name type="scientific">Dyadobacter flavalbus</name>
    <dbReference type="NCBI Taxonomy" id="2579942"/>
    <lineage>
        <taxon>Bacteria</taxon>
        <taxon>Pseudomonadati</taxon>
        <taxon>Bacteroidota</taxon>
        <taxon>Cytophagia</taxon>
        <taxon>Cytophagales</taxon>
        <taxon>Spirosomataceae</taxon>
        <taxon>Dyadobacter</taxon>
    </lineage>
</organism>
<evidence type="ECO:0000313" key="4">
    <source>
        <dbReference type="EMBL" id="KAA6439326.1"/>
    </source>
</evidence>
<keyword evidence="5" id="KW-1185">Reference proteome</keyword>
<dbReference type="InterPro" id="IPR016181">
    <property type="entry name" value="Acyl_CoA_acyltransferase"/>
</dbReference>
<dbReference type="CDD" id="cd04301">
    <property type="entry name" value="NAT_SF"/>
    <property type="match status" value="1"/>
</dbReference>
<evidence type="ECO:0000259" key="3">
    <source>
        <dbReference type="PROSITE" id="PS51186"/>
    </source>
</evidence>
<dbReference type="Pfam" id="PF13673">
    <property type="entry name" value="Acetyltransf_10"/>
    <property type="match status" value="1"/>
</dbReference>
<gene>
    <name evidence="4" type="ORF">FEM33_13745</name>
</gene>
<evidence type="ECO:0000256" key="2">
    <source>
        <dbReference type="ARBA" id="ARBA00023315"/>
    </source>
</evidence>
<comment type="caution">
    <text evidence="4">The sequence shown here is derived from an EMBL/GenBank/DDBJ whole genome shotgun (WGS) entry which is preliminary data.</text>
</comment>
<dbReference type="PANTHER" id="PTHR43800:SF1">
    <property type="entry name" value="PEPTIDYL-LYSINE N-ACETYLTRANSFERASE YJAB"/>
    <property type="match status" value="1"/>
</dbReference>
<dbReference type="Proteomes" id="UP000323994">
    <property type="component" value="Unassembled WGS sequence"/>
</dbReference>
<sequence>MQFIISALSGPDYPEVIFVWEASVRASHHFLAEADIQYYKPVIVTDYLPVLDLFGIRHASGGLAGFIGIAGRKIEMLFVHPDDFGKGIGKALCQYAVRELRASEVDVNEDNPGACQFYTKMGFEVTGRSPVDPGGKPFPILHLAMKA</sequence>
<evidence type="ECO:0000313" key="5">
    <source>
        <dbReference type="Proteomes" id="UP000323994"/>
    </source>
</evidence>